<dbReference type="AlphaFoldDB" id="A0A7X4LQE1"/>
<feature type="domain" description="Ppx/GppA phosphatase N-terminal" evidence="1">
    <location>
        <begin position="15"/>
        <end position="167"/>
    </location>
</feature>
<evidence type="ECO:0000259" key="1">
    <source>
        <dbReference type="Pfam" id="PF02541"/>
    </source>
</evidence>
<dbReference type="RefSeq" id="WP_161158469.1">
    <property type="nucleotide sequence ID" value="NZ_WEKT01000083.1"/>
</dbReference>
<evidence type="ECO:0000313" key="3">
    <source>
        <dbReference type="Proteomes" id="UP000462621"/>
    </source>
</evidence>
<protein>
    <recommendedName>
        <fullName evidence="1">Ppx/GppA phosphatase N-terminal domain-containing protein</fullName>
    </recommendedName>
</protein>
<dbReference type="InterPro" id="IPR003695">
    <property type="entry name" value="Ppx_GppA_N"/>
</dbReference>
<comment type="caution">
    <text evidence="2">The sequence shown here is derived from an EMBL/GenBank/DDBJ whole genome shotgun (WGS) entry which is preliminary data.</text>
</comment>
<proteinExistence type="predicted"/>
<dbReference type="Gene3D" id="3.30.420.150">
    <property type="entry name" value="Exopolyphosphatase. Domain 2"/>
    <property type="match status" value="1"/>
</dbReference>
<dbReference type="EMBL" id="WEKT01000083">
    <property type="protein sequence ID" value="MZI95975.1"/>
    <property type="molecule type" value="Genomic_DNA"/>
</dbReference>
<reference evidence="2 3" key="1">
    <citation type="submission" date="2019-10" db="EMBL/GenBank/DDBJ databases">
        <title>Vibrio sp. nov. isolated from a shrimp pond.</title>
        <authorList>
            <person name="Gomez-Gil B."/>
            <person name="Enciso-Ibarra J."/>
            <person name="Enciso-Ibarra K."/>
            <person name="Bolan-Mejia C."/>
        </authorList>
    </citation>
    <scope>NUCLEOTIDE SEQUENCE [LARGE SCALE GENOMIC DNA]</scope>
    <source>
        <strain evidence="2 3">CAIM 722</strain>
    </source>
</reference>
<gene>
    <name evidence="2" type="ORF">F9817_22570</name>
</gene>
<dbReference type="Pfam" id="PF02541">
    <property type="entry name" value="Ppx-GppA"/>
    <property type="match status" value="1"/>
</dbReference>
<sequence length="170" mass="19588">MTLIGTPLENYAQQHSDSVVMSIGGDETEFLFTAQDKATRVVIPVGYQLVAKRFFTQEPPTADELEYAINYIEDEIMKVAANIPHLGVEWVTNLAFVRSFAMQCFVKEAETMVLNRVDLERLFGEYAEIITGRPPRSYEPDISPVFYAQLLIFREYFHHLKFERITIISK</sequence>
<name>A0A7X4LQE1_9VIBR</name>
<accession>A0A7X4LQE1</accession>
<keyword evidence="3" id="KW-1185">Reference proteome</keyword>
<dbReference type="Proteomes" id="UP000462621">
    <property type="component" value="Unassembled WGS sequence"/>
</dbReference>
<organism evidence="2 3">
    <name type="scientific">Vibrio eleionomae</name>
    <dbReference type="NCBI Taxonomy" id="2653505"/>
    <lineage>
        <taxon>Bacteria</taxon>
        <taxon>Pseudomonadati</taxon>
        <taxon>Pseudomonadota</taxon>
        <taxon>Gammaproteobacteria</taxon>
        <taxon>Vibrionales</taxon>
        <taxon>Vibrionaceae</taxon>
        <taxon>Vibrio</taxon>
    </lineage>
</organism>
<evidence type="ECO:0000313" key="2">
    <source>
        <dbReference type="EMBL" id="MZI95975.1"/>
    </source>
</evidence>